<dbReference type="Pfam" id="PF04818">
    <property type="entry name" value="CID"/>
    <property type="match status" value="1"/>
</dbReference>
<dbReference type="InterPro" id="IPR008942">
    <property type="entry name" value="ENTH_VHS"/>
</dbReference>
<dbReference type="EMBL" id="MU005579">
    <property type="protein sequence ID" value="KAF2685237.1"/>
    <property type="molecule type" value="Genomic_DNA"/>
</dbReference>
<sequence length="281" mass="31613">AEFCKALDAVLQTNSPENIQICTKWIVKHIGASSSCIRKLGEYLVALSKSFPVEPKGKGARAARSRLDILRVVSNVLHADKYHEREYEGEPRLAGLLEVHIEELLYLAAMTATHPLHKKELKTTINFWASSGCVNARLFNSFRNRAEDGLVVAQGGKPALKRTYALPDWFGGLDLPWYELPASYMLEHLIKDPDEAIITHYMLPSKFTRARASGDIIDLVDEFMDNIDLVYKPTGENPTGETSKYWLWLDPVGQIVKQDKATGEVKTVCNGYGWSMKFCHD</sequence>
<dbReference type="AlphaFoldDB" id="A0A6G1J3Z1"/>
<dbReference type="Gene3D" id="1.25.40.90">
    <property type="match status" value="1"/>
</dbReference>
<gene>
    <name evidence="2" type="ORF">K458DRAFT_244451</name>
</gene>
<dbReference type="InterPro" id="IPR006569">
    <property type="entry name" value="CID_dom"/>
</dbReference>
<evidence type="ECO:0000313" key="3">
    <source>
        <dbReference type="Proteomes" id="UP000799291"/>
    </source>
</evidence>
<keyword evidence="3" id="KW-1185">Reference proteome</keyword>
<dbReference type="OrthoDB" id="21470at2759"/>
<dbReference type="PROSITE" id="PS51391">
    <property type="entry name" value="CID"/>
    <property type="match status" value="1"/>
</dbReference>
<name>A0A6G1J3Z1_9PLEO</name>
<organism evidence="2 3">
    <name type="scientific">Lentithecium fluviatile CBS 122367</name>
    <dbReference type="NCBI Taxonomy" id="1168545"/>
    <lineage>
        <taxon>Eukaryota</taxon>
        <taxon>Fungi</taxon>
        <taxon>Dikarya</taxon>
        <taxon>Ascomycota</taxon>
        <taxon>Pezizomycotina</taxon>
        <taxon>Dothideomycetes</taxon>
        <taxon>Pleosporomycetidae</taxon>
        <taxon>Pleosporales</taxon>
        <taxon>Massarineae</taxon>
        <taxon>Lentitheciaceae</taxon>
        <taxon>Lentithecium</taxon>
    </lineage>
</organism>
<dbReference type="Proteomes" id="UP000799291">
    <property type="component" value="Unassembled WGS sequence"/>
</dbReference>
<reference evidence="2" key="1">
    <citation type="journal article" date="2020" name="Stud. Mycol.">
        <title>101 Dothideomycetes genomes: a test case for predicting lifestyles and emergence of pathogens.</title>
        <authorList>
            <person name="Haridas S."/>
            <person name="Albert R."/>
            <person name="Binder M."/>
            <person name="Bloem J."/>
            <person name="Labutti K."/>
            <person name="Salamov A."/>
            <person name="Andreopoulos B."/>
            <person name="Baker S."/>
            <person name="Barry K."/>
            <person name="Bills G."/>
            <person name="Bluhm B."/>
            <person name="Cannon C."/>
            <person name="Castanera R."/>
            <person name="Culley D."/>
            <person name="Daum C."/>
            <person name="Ezra D."/>
            <person name="Gonzalez J."/>
            <person name="Henrissat B."/>
            <person name="Kuo A."/>
            <person name="Liang C."/>
            <person name="Lipzen A."/>
            <person name="Lutzoni F."/>
            <person name="Magnuson J."/>
            <person name="Mondo S."/>
            <person name="Nolan M."/>
            <person name="Ohm R."/>
            <person name="Pangilinan J."/>
            <person name="Park H.-J."/>
            <person name="Ramirez L."/>
            <person name="Alfaro M."/>
            <person name="Sun H."/>
            <person name="Tritt A."/>
            <person name="Yoshinaga Y."/>
            <person name="Zwiers L.-H."/>
            <person name="Turgeon B."/>
            <person name="Goodwin S."/>
            <person name="Spatafora J."/>
            <person name="Crous P."/>
            <person name="Grigoriev I."/>
        </authorList>
    </citation>
    <scope>NUCLEOTIDE SEQUENCE</scope>
    <source>
        <strain evidence="2">CBS 122367</strain>
    </source>
</reference>
<evidence type="ECO:0000259" key="1">
    <source>
        <dbReference type="PROSITE" id="PS51391"/>
    </source>
</evidence>
<accession>A0A6G1J3Z1</accession>
<evidence type="ECO:0000313" key="2">
    <source>
        <dbReference type="EMBL" id="KAF2685237.1"/>
    </source>
</evidence>
<protein>
    <recommendedName>
        <fullName evidence="1">CID domain-containing protein</fullName>
    </recommendedName>
</protein>
<proteinExistence type="predicted"/>
<feature type="domain" description="CID" evidence="1">
    <location>
        <begin position="1"/>
        <end position="150"/>
    </location>
</feature>
<feature type="non-terminal residue" evidence="2">
    <location>
        <position position="1"/>
    </location>
</feature>
<feature type="non-terminal residue" evidence="2">
    <location>
        <position position="281"/>
    </location>
</feature>